<name>A0A5B1CSL3_9BACT</name>
<dbReference type="Gene3D" id="3.40.470.10">
    <property type="entry name" value="Uracil-DNA glycosylase-like domain"/>
    <property type="match status" value="1"/>
</dbReference>
<evidence type="ECO:0000313" key="12">
    <source>
        <dbReference type="Proteomes" id="UP000322699"/>
    </source>
</evidence>
<dbReference type="InterPro" id="IPR023875">
    <property type="entry name" value="DNA_repair_put"/>
</dbReference>
<organism evidence="11 12">
    <name type="scientific">Rubripirellula obstinata</name>
    <dbReference type="NCBI Taxonomy" id="406547"/>
    <lineage>
        <taxon>Bacteria</taxon>
        <taxon>Pseudomonadati</taxon>
        <taxon>Planctomycetota</taxon>
        <taxon>Planctomycetia</taxon>
        <taxon>Pirellulales</taxon>
        <taxon>Pirellulaceae</taxon>
        <taxon>Rubripirellula</taxon>
    </lineage>
</organism>
<dbReference type="InterPro" id="IPR051536">
    <property type="entry name" value="UDG_Type-4/5"/>
</dbReference>
<dbReference type="NCBIfam" id="TIGR00758">
    <property type="entry name" value="UDG_fam4"/>
    <property type="match status" value="1"/>
</dbReference>
<evidence type="ECO:0000256" key="1">
    <source>
        <dbReference type="ARBA" id="ARBA00006521"/>
    </source>
</evidence>
<proteinExistence type="inferred from homology"/>
<evidence type="ECO:0000256" key="8">
    <source>
        <dbReference type="ARBA" id="ARBA00023014"/>
    </source>
</evidence>
<comment type="caution">
    <text evidence="11">The sequence shown here is derived from an EMBL/GenBank/DDBJ whole genome shotgun (WGS) entry which is preliminary data.</text>
</comment>
<dbReference type="AlphaFoldDB" id="A0A5B1CSL3"/>
<dbReference type="InterPro" id="IPR025404">
    <property type="entry name" value="DUF4130"/>
</dbReference>
<keyword evidence="7" id="KW-0408">Iron</keyword>
<dbReference type="InterPro" id="IPR005122">
    <property type="entry name" value="Uracil-DNA_glycosylase-like"/>
</dbReference>
<keyword evidence="4" id="KW-0479">Metal-binding</keyword>
<dbReference type="InterPro" id="IPR036895">
    <property type="entry name" value="Uracil-DNA_glycosylase-like_sf"/>
</dbReference>
<gene>
    <name evidence="11" type="ORF">LF1_47660</name>
</gene>
<evidence type="ECO:0000256" key="5">
    <source>
        <dbReference type="ARBA" id="ARBA00022763"/>
    </source>
</evidence>
<dbReference type="InterPro" id="IPR005273">
    <property type="entry name" value="Ura-DNA_glyco_family4"/>
</dbReference>
<keyword evidence="3" id="KW-0004">4Fe-4S</keyword>
<comment type="similarity">
    <text evidence="1">Belongs to the uracil-DNA glycosylase (UDG) superfamily. Type 4 (UDGa) family.</text>
</comment>
<dbReference type="Pfam" id="PF13566">
    <property type="entry name" value="DUF4130"/>
    <property type="match status" value="1"/>
</dbReference>
<dbReference type="GO" id="GO:0046872">
    <property type="term" value="F:metal ion binding"/>
    <property type="evidence" value="ECO:0007669"/>
    <property type="project" value="UniProtKB-KW"/>
</dbReference>
<evidence type="ECO:0000256" key="3">
    <source>
        <dbReference type="ARBA" id="ARBA00022485"/>
    </source>
</evidence>
<dbReference type="PANTHER" id="PTHR33693">
    <property type="entry name" value="TYPE-5 URACIL-DNA GLYCOSYLASE"/>
    <property type="match status" value="1"/>
</dbReference>
<dbReference type="SUPFAM" id="SSF52141">
    <property type="entry name" value="Uracil-DNA glycosylase-like"/>
    <property type="match status" value="1"/>
</dbReference>
<dbReference type="GO" id="GO:0051539">
    <property type="term" value="F:4 iron, 4 sulfur cluster binding"/>
    <property type="evidence" value="ECO:0007669"/>
    <property type="project" value="UniProtKB-KW"/>
</dbReference>
<dbReference type="RefSeq" id="WP_068264806.1">
    <property type="nucleotide sequence ID" value="NZ_LWSK01000069.1"/>
</dbReference>
<evidence type="ECO:0000256" key="7">
    <source>
        <dbReference type="ARBA" id="ARBA00023004"/>
    </source>
</evidence>
<dbReference type="Proteomes" id="UP000322699">
    <property type="component" value="Unassembled WGS sequence"/>
</dbReference>
<evidence type="ECO:0000256" key="2">
    <source>
        <dbReference type="ARBA" id="ARBA00019403"/>
    </source>
</evidence>
<protein>
    <recommendedName>
        <fullName evidence="2">Type-4 uracil-DNA glycosylase</fullName>
    </recommendedName>
</protein>
<dbReference type="GO" id="GO:0097506">
    <property type="term" value="F:deaminated base DNA N-glycosylase activity"/>
    <property type="evidence" value="ECO:0007669"/>
    <property type="project" value="UniProtKB-ARBA"/>
</dbReference>
<keyword evidence="12" id="KW-1185">Reference proteome</keyword>
<sequence length="477" mass="53963">MTQFVFADSFESWRTEARRLMVAGVEPSAIAWTNETQQPSLFGDEVETDQSASKPSFTVPPKFLDLAQTVACHRNPSRWEILYRTLWRICHEQKHLLEIVTDDDVHSLTQMRKAVTRDVHKMKAFVRFRKVESESGQENYIAWHRPDHRIVRLAAPFFSRRFKAMNWTILTPDESVSWDQQRLEYGAGVPVTEAPDEDALEELWLTYYASIFNPARVKVATMKREMPVRHWATLPEAALIDDLLRDAPARVDDMIERSEGIAETATSYFPEMLGDESLDLAKLRSAAMVCKACPLHGPATQTVFGEGSHDARMIIVGEQPGDQEDIAGQPFVGPAGSLLNEMLGAAQIERGDIYVTNVVKHFKFVEKEGSGGRGKHRLHKKPDSREIFACRPWLEAEIAAIAPDVIVCLGATAAQALFGRDFQITKSRGQFSATDWCAHTIATWHPAAILRMPDDARKKQMKQQMIQDLTIARERFT</sequence>
<dbReference type="SMART" id="SM00987">
    <property type="entry name" value="UreE_C"/>
    <property type="match status" value="1"/>
</dbReference>
<dbReference type="CDD" id="cd10030">
    <property type="entry name" value="UDG-F4_TTUDGA_SPO1dp_like"/>
    <property type="match status" value="1"/>
</dbReference>
<evidence type="ECO:0000256" key="4">
    <source>
        <dbReference type="ARBA" id="ARBA00022723"/>
    </source>
</evidence>
<dbReference type="NCBIfam" id="TIGR03914">
    <property type="entry name" value="UDG_fam_dom"/>
    <property type="match status" value="1"/>
</dbReference>
<feature type="domain" description="Uracil-DNA glycosylase-like" evidence="10">
    <location>
        <begin position="304"/>
        <end position="470"/>
    </location>
</feature>
<keyword evidence="6" id="KW-0378">Hydrolase</keyword>
<keyword evidence="9" id="KW-0234">DNA repair</keyword>
<dbReference type="OrthoDB" id="5290748at2"/>
<dbReference type="PANTHER" id="PTHR33693:SF9">
    <property type="entry name" value="TYPE-4 URACIL-DNA GLYCOSYLASE"/>
    <property type="match status" value="1"/>
</dbReference>
<dbReference type="Pfam" id="PF03167">
    <property type="entry name" value="UDG"/>
    <property type="match status" value="1"/>
</dbReference>
<keyword evidence="8" id="KW-0411">Iron-sulfur</keyword>
<accession>A0A5B1CSL3</accession>
<dbReference type="EMBL" id="VRLW01000001">
    <property type="protein sequence ID" value="KAA1262204.1"/>
    <property type="molecule type" value="Genomic_DNA"/>
</dbReference>
<keyword evidence="5" id="KW-0227">DNA damage</keyword>
<dbReference type="GO" id="GO:0006281">
    <property type="term" value="P:DNA repair"/>
    <property type="evidence" value="ECO:0007669"/>
    <property type="project" value="UniProtKB-KW"/>
</dbReference>
<reference evidence="11 12" key="1">
    <citation type="submission" date="2019-08" db="EMBL/GenBank/DDBJ databases">
        <title>Deep-cultivation of Planctomycetes and their phenomic and genomic characterization uncovers novel biology.</title>
        <authorList>
            <person name="Wiegand S."/>
            <person name="Jogler M."/>
            <person name="Boedeker C."/>
            <person name="Pinto D."/>
            <person name="Vollmers J."/>
            <person name="Rivas-Marin E."/>
            <person name="Kohn T."/>
            <person name="Peeters S.H."/>
            <person name="Heuer A."/>
            <person name="Rast P."/>
            <person name="Oberbeckmann S."/>
            <person name="Bunk B."/>
            <person name="Jeske O."/>
            <person name="Meyerdierks A."/>
            <person name="Storesund J.E."/>
            <person name="Kallscheuer N."/>
            <person name="Luecker S."/>
            <person name="Lage O.M."/>
            <person name="Pohl T."/>
            <person name="Merkel B.J."/>
            <person name="Hornburger P."/>
            <person name="Mueller R.-W."/>
            <person name="Bruemmer F."/>
            <person name="Labrenz M."/>
            <person name="Spormann A.M."/>
            <person name="Op Den Camp H."/>
            <person name="Overmann J."/>
            <person name="Amann R."/>
            <person name="Jetten M.S.M."/>
            <person name="Mascher T."/>
            <person name="Medema M.H."/>
            <person name="Devos D.P."/>
            <person name="Kaster A.-K."/>
            <person name="Ovreas L."/>
            <person name="Rohde M."/>
            <person name="Galperin M.Y."/>
            <person name="Jogler C."/>
        </authorList>
    </citation>
    <scope>NUCLEOTIDE SEQUENCE [LARGE SCALE GENOMIC DNA]</scope>
    <source>
        <strain evidence="11 12">LF1</strain>
    </source>
</reference>
<dbReference type="SMART" id="SM00986">
    <property type="entry name" value="UDG"/>
    <property type="match status" value="1"/>
</dbReference>
<evidence type="ECO:0000256" key="9">
    <source>
        <dbReference type="ARBA" id="ARBA00023204"/>
    </source>
</evidence>
<evidence type="ECO:0000259" key="10">
    <source>
        <dbReference type="SMART" id="SM00986"/>
    </source>
</evidence>
<evidence type="ECO:0000313" key="11">
    <source>
        <dbReference type="EMBL" id="KAA1262204.1"/>
    </source>
</evidence>
<dbReference type="NCBIfam" id="TIGR03915">
    <property type="entry name" value="SAM_7_link_chp"/>
    <property type="match status" value="1"/>
</dbReference>
<evidence type="ECO:0000256" key="6">
    <source>
        <dbReference type="ARBA" id="ARBA00022801"/>
    </source>
</evidence>